<gene>
    <name evidence="2" type="ORF">pCT0010</name>
</gene>
<geneLocation type="plasmid" evidence="2">
    <name>pCT100</name>
</geneLocation>
<reference evidence="2" key="1">
    <citation type="journal article" date="1997" name="Microb. Pathog.">
        <title>Mutants in the CtpA copper transporting P-type ATPase reduce virulence of Listeria monocytogenes.</title>
        <authorList>
            <person name="Francis M.S."/>
            <person name="Thomas C.J."/>
        </authorList>
    </citation>
    <scope>NUCLEOTIDE SEQUENCE</scope>
    <source>
        <strain evidence="2">DRDC8</strain>
        <plasmid evidence="2">pCT100</plasmid>
    </source>
</reference>
<dbReference type="Pfam" id="PF18186">
    <property type="entry name" value="SLATT_4"/>
    <property type="match status" value="1"/>
</dbReference>
<proteinExistence type="predicted"/>
<reference evidence="2" key="2">
    <citation type="journal article" date="1997" name="Mol. Gen. Genet.">
        <title>The Listeria monocytogenes gene ctpA encodes a putative P-type ATPase involved in copper transport.</title>
        <authorList>
            <person name="Francis M.S."/>
            <person name="Thomas C.J."/>
        </authorList>
    </citation>
    <scope>NUCLEOTIDE SEQUENCE</scope>
    <source>
        <strain evidence="2">DRDC8</strain>
        <plasmid evidence="2">pCT100</plasmid>
    </source>
</reference>
<protein>
    <recommendedName>
        <fullName evidence="1">SMODS and SLOG-associating 2TM effector domain-containing protein</fullName>
    </recommendedName>
</protein>
<feature type="domain" description="SMODS and SLOG-associating 2TM effector" evidence="1">
    <location>
        <begin position="19"/>
        <end position="174"/>
    </location>
</feature>
<organism evidence="2">
    <name type="scientific">Listeria monocytogenes</name>
    <dbReference type="NCBI Taxonomy" id="1639"/>
    <lineage>
        <taxon>Bacteria</taxon>
        <taxon>Bacillati</taxon>
        <taxon>Bacillota</taxon>
        <taxon>Bacilli</taxon>
        <taxon>Bacillales</taxon>
        <taxon>Listeriaceae</taxon>
        <taxon>Listeria</taxon>
    </lineage>
</organism>
<evidence type="ECO:0000313" key="2">
    <source>
        <dbReference type="EMBL" id="ABB99931.1"/>
    </source>
</evidence>
<dbReference type="InterPro" id="IPR040811">
    <property type="entry name" value="SLATT_4"/>
</dbReference>
<name>Q2V4W1_LISMN</name>
<reference evidence="2" key="3">
    <citation type="submission" date="2007-09" db="EMBL/GenBank/DDBJ databases">
        <title>Partial sequence analysis of a large plasmid from Listeria monocytogenes strain DRDC8.</title>
        <authorList>
            <person name="Thomas C.J."/>
            <person name="Bell F.Y."/>
            <person name="Akya A."/>
            <person name="Francis M."/>
            <person name="Webster M."/>
        </authorList>
    </citation>
    <scope>NUCLEOTIDE SEQUENCE</scope>
    <source>
        <strain evidence="2">DRDC8</strain>
        <plasmid evidence="2">pCT100</plasmid>
    </source>
</reference>
<sequence>MTLEVYMQTDIEVNKQEELKEELKNFIVNVGWTHKIHIVRSDEYIYYSKLFKWIRIILAAFTSSGLIGILFDSQSYILKVVTAIFSFATVAMNGLDKAGDFEKLCLKEKNDANNFWKLRTDAESLLSKTVFSTESMGRIDQEFEELKRLRIQYNAGLLNVPAKTVKKASKLIHKRKDNGFCCKVQRSKMISQLFSNFKLEHPLDYLFHESLKSQREKSLFG</sequence>
<dbReference type="AlphaFoldDB" id="Q2V4W1"/>
<dbReference type="NCBIfam" id="NF033632">
    <property type="entry name" value="SLATT_4"/>
    <property type="match status" value="1"/>
</dbReference>
<evidence type="ECO:0000259" key="1">
    <source>
        <dbReference type="Pfam" id="PF18186"/>
    </source>
</evidence>
<accession>Q2V4W1</accession>
<dbReference type="EMBL" id="U15554">
    <property type="protein sequence ID" value="ABB99931.1"/>
    <property type="molecule type" value="Genomic_DNA"/>
</dbReference>
<keyword evidence="2" id="KW-0614">Plasmid</keyword>